<evidence type="ECO:0000259" key="4">
    <source>
        <dbReference type="Pfam" id="PF01471"/>
    </source>
</evidence>
<evidence type="ECO:0000313" key="6">
    <source>
        <dbReference type="Proteomes" id="UP001500665"/>
    </source>
</evidence>
<protein>
    <submittedName>
        <fullName evidence="5">Peptidoglycan-binding protein</fullName>
    </submittedName>
</protein>
<name>A0ABP4C785_9ACTN</name>
<feature type="domain" description="Peptidoglycan binding-like" evidence="4">
    <location>
        <begin position="120"/>
        <end position="169"/>
    </location>
</feature>
<keyword evidence="3" id="KW-0732">Signal</keyword>
<accession>A0ABP4C785</accession>
<dbReference type="Proteomes" id="UP001500665">
    <property type="component" value="Unassembled WGS sequence"/>
</dbReference>
<dbReference type="PANTHER" id="PTHR32347:SF29">
    <property type="entry name" value="UPF0194 MEMBRANE PROTEIN YBHG"/>
    <property type="match status" value="1"/>
</dbReference>
<dbReference type="InterPro" id="IPR050465">
    <property type="entry name" value="UPF0194_transport"/>
</dbReference>
<dbReference type="Gene3D" id="2.40.420.20">
    <property type="match status" value="1"/>
</dbReference>
<gene>
    <name evidence="5" type="ORF">GCM10009550_53760</name>
</gene>
<dbReference type="InterPro" id="IPR036366">
    <property type="entry name" value="PGBDSf"/>
</dbReference>
<dbReference type="SUPFAM" id="SSF47090">
    <property type="entry name" value="PGBD-like"/>
    <property type="match status" value="1"/>
</dbReference>
<dbReference type="Pfam" id="PF01471">
    <property type="entry name" value="PG_binding_1"/>
    <property type="match status" value="1"/>
</dbReference>
<dbReference type="InterPro" id="IPR036365">
    <property type="entry name" value="PGBD-like_sf"/>
</dbReference>
<proteinExistence type="predicted"/>
<evidence type="ECO:0000256" key="3">
    <source>
        <dbReference type="SAM" id="SignalP"/>
    </source>
</evidence>
<dbReference type="RefSeq" id="WP_344243751.1">
    <property type="nucleotide sequence ID" value="NZ_BAAAHH010000025.1"/>
</dbReference>
<evidence type="ECO:0000313" key="5">
    <source>
        <dbReference type="EMBL" id="GAA0961328.1"/>
    </source>
</evidence>
<evidence type="ECO:0000256" key="2">
    <source>
        <dbReference type="ARBA" id="ARBA00023054"/>
    </source>
</evidence>
<keyword evidence="6" id="KW-1185">Reference proteome</keyword>
<dbReference type="InterPro" id="IPR002477">
    <property type="entry name" value="Peptidoglycan-bd-like"/>
</dbReference>
<keyword evidence="2" id="KW-0175">Coiled coil</keyword>
<evidence type="ECO:0000256" key="1">
    <source>
        <dbReference type="ARBA" id="ARBA00004196"/>
    </source>
</evidence>
<dbReference type="Gene3D" id="1.10.101.10">
    <property type="entry name" value="PGBD-like superfamily/PGBD"/>
    <property type="match status" value="1"/>
</dbReference>
<comment type="subcellular location">
    <subcellularLocation>
        <location evidence="1">Cell envelope</location>
    </subcellularLocation>
</comment>
<sequence>MRRRLALTAAAVVVTGAVAASAAIGSRGGEDVLAEAAALPPDTAEVLRQTLRDTQSETGTLGHGADTTVATGLAGTLTGVAEAGTTVRRGGTLYRIDDTPVVLLYGGLPAYRVLSSGASGRDVLQFERNLWALGYRGFTVDREYTSATATAVRAWQDDLGLDETGTVEPARVRYADGASRVRSLRAAKGDAVRPGAEILALTGRERAVTVTLPVDDRRLAKKGAEVGITLPDDKTTTGRITDVETVVAPAEDERSDPETEIEVTISLDEPKDVGSLDEASVSVAFTAKVRKDVLAVPVGALLALAEGGYGVEVVENGAARIVPVETGLFAGGLVEVTSAELAEGDRVGVPS</sequence>
<comment type="caution">
    <text evidence="5">The sequence shown here is derived from an EMBL/GenBank/DDBJ whole genome shotgun (WGS) entry which is preliminary data.</text>
</comment>
<reference evidence="6" key="1">
    <citation type="journal article" date="2019" name="Int. J. Syst. Evol. Microbiol.">
        <title>The Global Catalogue of Microorganisms (GCM) 10K type strain sequencing project: providing services to taxonomists for standard genome sequencing and annotation.</title>
        <authorList>
            <consortium name="The Broad Institute Genomics Platform"/>
            <consortium name="The Broad Institute Genome Sequencing Center for Infectious Disease"/>
            <person name="Wu L."/>
            <person name="Ma J."/>
        </authorList>
    </citation>
    <scope>NUCLEOTIDE SEQUENCE [LARGE SCALE GENOMIC DNA]</scope>
    <source>
        <strain evidence="6">JCM 10696</strain>
    </source>
</reference>
<feature type="signal peptide" evidence="3">
    <location>
        <begin position="1"/>
        <end position="22"/>
    </location>
</feature>
<dbReference type="PANTHER" id="PTHR32347">
    <property type="entry name" value="EFFLUX SYSTEM COMPONENT YKNX-RELATED"/>
    <property type="match status" value="1"/>
</dbReference>
<organism evidence="5 6">
    <name type="scientific">Actinocorallia libanotica</name>
    <dbReference type="NCBI Taxonomy" id="46162"/>
    <lineage>
        <taxon>Bacteria</taxon>
        <taxon>Bacillati</taxon>
        <taxon>Actinomycetota</taxon>
        <taxon>Actinomycetes</taxon>
        <taxon>Streptosporangiales</taxon>
        <taxon>Thermomonosporaceae</taxon>
        <taxon>Actinocorallia</taxon>
    </lineage>
</organism>
<dbReference type="EMBL" id="BAAAHH010000025">
    <property type="protein sequence ID" value="GAA0961328.1"/>
    <property type="molecule type" value="Genomic_DNA"/>
</dbReference>
<feature type="chain" id="PRO_5046695649" evidence="3">
    <location>
        <begin position="23"/>
        <end position="351"/>
    </location>
</feature>